<keyword evidence="7" id="KW-0663">Pyridoxal phosphate</keyword>
<evidence type="ECO:0000256" key="5">
    <source>
        <dbReference type="ARBA" id="ARBA00022692"/>
    </source>
</evidence>
<proteinExistence type="inferred from homology"/>
<accession>A0A3B0UIU6</accession>
<keyword evidence="8" id="KW-0746">Sphingolipid metabolism</keyword>
<dbReference type="AlphaFoldDB" id="A0A3B0UIU6"/>
<keyword evidence="9" id="KW-1133">Transmembrane helix</keyword>
<dbReference type="InterPro" id="IPR050477">
    <property type="entry name" value="GrpII_AminoAcid_Decarb"/>
</dbReference>
<dbReference type="EMBL" id="UOET01000211">
    <property type="protein sequence ID" value="VAW28243.1"/>
    <property type="molecule type" value="Genomic_DNA"/>
</dbReference>
<dbReference type="Gene3D" id="3.90.1150.10">
    <property type="entry name" value="Aspartate Aminotransferase, domain 1"/>
    <property type="match status" value="1"/>
</dbReference>
<dbReference type="InterPro" id="IPR015422">
    <property type="entry name" value="PyrdxlP-dep_Trfase_small"/>
</dbReference>
<keyword evidence="12" id="KW-0456">Lyase</keyword>
<evidence type="ECO:0000256" key="6">
    <source>
        <dbReference type="ARBA" id="ARBA00022824"/>
    </source>
</evidence>
<keyword evidence="5" id="KW-0812">Transmembrane</keyword>
<evidence type="ECO:0000313" key="14">
    <source>
        <dbReference type="EMBL" id="VAW28243.1"/>
    </source>
</evidence>
<protein>
    <recommendedName>
        <fullName evidence="15">Sphinganine-1-phosphate aldolase</fullName>
    </recommendedName>
</protein>
<evidence type="ECO:0000256" key="4">
    <source>
        <dbReference type="ARBA" id="ARBA00004991"/>
    </source>
</evidence>
<dbReference type="InterPro" id="IPR015424">
    <property type="entry name" value="PyrdxlP-dep_Trfase"/>
</dbReference>
<dbReference type="Gene3D" id="6.10.140.2150">
    <property type="match status" value="1"/>
</dbReference>
<comment type="subcellular location">
    <subcellularLocation>
        <location evidence="2">Endoplasmic reticulum membrane</location>
        <topology evidence="2">Single-pass membrane protein</topology>
    </subcellularLocation>
</comment>
<evidence type="ECO:0000256" key="1">
    <source>
        <dbReference type="ARBA" id="ARBA00001933"/>
    </source>
</evidence>
<keyword evidence="10" id="KW-0443">Lipid metabolism</keyword>
<dbReference type="SUPFAM" id="SSF53383">
    <property type="entry name" value="PLP-dependent transferases"/>
    <property type="match status" value="1"/>
</dbReference>
<evidence type="ECO:0000256" key="2">
    <source>
        <dbReference type="ARBA" id="ARBA00004389"/>
    </source>
</evidence>
<dbReference type="GO" id="GO:0030149">
    <property type="term" value="P:sphingolipid catabolic process"/>
    <property type="evidence" value="ECO:0007669"/>
    <property type="project" value="TreeGrafter"/>
</dbReference>
<dbReference type="GO" id="GO:0030170">
    <property type="term" value="F:pyridoxal phosphate binding"/>
    <property type="evidence" value="ECO:0007669"/>
    <property type="project" value="InterPro"/>
</dbReference>
<keyword evidence="6" id="KW-0256">Endoplasmic reticulum</keyword>
<dbReference type="PANTHER" id="PTHR42735:SF6">
    <property type="entry name" value="SPHINGOSINE-1-PHOSPHATE LYASE 1"/>
    <property type="match status" value="1"/>
</dbReference>
<dbReference type="FunFam" id="3.40.640.10:FF:000020">
    <property type="entry name" value="sphingosine-1-phosphate lyase 1"/>
    <property type="match status" value="1"/>
</dbReference>
<dbReference type="InterPro" id="IPR002129">
    <property type="entry name" value="PyrdxlP-dep_de-COase"/>
</dbReference>
<comment type="pathway">
    <text evidence="4">Sphingolipid metabolism.</text>
</comment>
<evidence type="ECO:0000256" key="9">
    <source>
        <dbReference type="ARBA" id="ARBA00022989"/>
    </source>
</evidence>
<evidence type="ECO:0000256" key="8">
    <source>
        <dbReference type="ARBA" id="ARBA00022919"/>
    </source>
</evidence>
<dbReference type="Gene3D" id="3.40.640.10">
    <property type="entry name" value="Type I PLP-dependent aspartate aminotransferase-like (Major domain)"/>
    <property type="match status" value="1"/>
</dbReference>
<dbReference type="InterPro" id="IPR015421">
    <property type="entry name" value="PyrdxlP-dep_Trfase_major"/>
</dbReference>
<comment type="cofactor">
    <cofactor evidence="1">
        <name>pyridoxal 5'-phosphate</name>
        <dbReference type="ChEBI" id="CHEBI:597326"/>
    </cofactor>
</comment>
<reference evidence="14" key="1">
    <citation type="submission" date="2018-06" db="EMBL/GenBank/DDBJ databases">
        <authorList>
            <person name="Zhirakovskaya E."/>
        </authorList>
    </citation>
    <scope>NUCLEOTIDE SEQUENCE</scope>
</reference>
<evidence type="ECO:0000256" key="3">
    <source>
        <dbReference type="ARBA" id="ARBA00004760"/>
    </source>
</evidence>
<sequence>MPDQKDEMESTRGMKWFKSYKELFKKYARLHKYARLLRPYKGRFKSYTQLPKKGRKKEGILQELTTMAEEENAKWKTGQISGTFYNVGDEHRAFLNKVFSLFSHVNALQFDTCPSISKMESEIVSMTAKMLHADAVRHHTPKDSVCGTVTSGGTESIMMAMKVYRDWARAEKGITSPEIIMPQTAHAAFDKAGQYFGIKMVHVPVSAPDFRVDPVAVEAQINANTVAIVGSAGNYPYGLIDPLDKLSDLALNHNIGLHVDGCLGGFILPWIEKSGYNIPVFDFRLPGVTSMSADTHKYGYALKGTSVVLYRNNKLRRYQYFTVPDWPGGFYITPTAAGSRSGGLIAATWASMVYLGEEGYLQTAMAIMKVADAIKEGVKTIPELILNGDPTFVVSVRSEQVDIFHVNDFMVNKGWRFNVLQLPPGLHFGVTMPLTVVPDIAGRLIEDLKSGVQYAKSKAGTKAESSAVYGLSGTLRGNQQATELALTTMDYLYSI</sequence>
<dbReference type="GO" id="GO:0019752">
    <property type="term" value="P:carboxylic acid metabolic process"/>
    <property type="evidence" value="ECO:0007669"/>
    <property type="project" value="InterPro"/>
</dbReference>
<dbReference type="GO" id="GO:0005789">
    <property type="term" value="C:endoplasmic reticulum membrane"/>
    <property type="evidence" value="ECO:0007669"/>
    <property type="project" value="UniProtKB-SubCell"/>
</dbReference>
<dbReference type="Pfam" id="PF00282">
    <property type="entry name" value="Pyridoxal_deC"/>
    <property type="match status" value="1"/>
</dbReference>
<evidence type="ECO:0008006" key="15">
    <source>
        <dbReference type="Google" id="ProtNLM"/>
    </source>
</evidence>
<evidence type="ECO:0000256" key="13">
    <source>
        <dbReference type="ARBA" id="ARBA00038302"/>
    </source>
</evidence>
<evidence type="ECO:0000256" key="10">
    <source>
        <dbReference type="ARBA" id="ARBA00023098"/>
    </source>
</evidence>
<gene>
    <name evidence="14" type="ORF">MNBD_BACTEROID07-779</name>
</gene>
<dbReference type="GO" id="GO:0008117">
    <property type="term" value="F:sphinganine-1-phosphate aldolase activity"/>
    <property type="evidence" value="ECO:0007669"/>
    <property type="project" value="TreeGrafter"/>
</dbReference>
<evidence type="ECO:0000256" key="7">
    <source>
        <dbReference type="ARBA" id="ARBA00022898"/>
    </source>
</evidence>
<keyword evidence="11" id="KW-0472">Membrane</keyword>
<comment type="similarity">
    <text evidence="13">Belongs to the group II decarboxylase family. Sphingosine-1-phosphate lyase subfamily.</text>
</comment>
<evidence type="ECO:0000256" key="11">
    <source>
        <dbReference type="ARBA" id="ARBA00023136"/>
    </source>
</evidence>
<evidence type="ECO:0000256" key="12">
    <source>
        <dbReference type="ARBA" id="ARBA00023239"/>
    </source>
</evidence>
<comment type="pathway">
    <text evidence="3">Lipid metabolism; sphingolipid metabolism.</text>
</comment>
<name>A0A3B0UIU6_9ZZZZ</name>
<organism evidence="14">
    <name type="scientific">hydrothermal vent metagenome</name>
    <dbReference type="NCBI Taxonomy" id="652676"/>
    <lineage>
        <taxon>unclassified sequences</taxon>
        <taxon>metagenomes</taxon>
        <taxon>ecological metagenomes</taxon>
    </lineage>
</organism>
<dbReference type="PANTHER" id="PTHR42735">
    <property type="match status" value="1"/>
</dbReference>